<dbReference type="SUPFAM" id="SSF160387">
    <property type="entry name" value="NosL/MerB-like"/>
    <property type="match status" value="1"/>
</dbReference>
<sequence length="197" mass="21056">MTASGPHSGSETGRLTRRRLLAAIGIGALTSVAGCLSSEAPDPVTLGTDDACDVCGMVIPQHPGPSAEVFYQDEKPSNHDNPARFDSTWEAFQYDFERRDRGWTRTAFYVTDYSSVDYDIFTDAGTTFISTHPAAEAFTPASEVTFVVGSAVEGAMGRDLIAFSENEDATALADEYGGSTAQFDDVSRSTIAELAQS</sequence>
<dbReference type="PANTHER" id="PTHR41247:SF1">
    <property type="entry name" value="HTH-TYPE TRANSCRIPTIONAL REPRESSOR YCNK"/>
    <property type="match status" value="1"/>
</dbReference>
<accession>U2F3U5</accession>
<reference evidence="1 2" key="1">
    <citation type="journal article" date="2011" name="J. Bacteriol.">
        <title>Genome sequence of Halorhabdus tiamatea, the first archaeon isolated from a deep-sea anoxic brine lake.</title>
        <authorList>
            <person name="Antunes A."/>
            <person name="Alam I."/>
            <person name="Bajic V.B."/>
            <person name="Stingl U."/>
        </authorList>
    </citation>
    <scope>NUCLEOTIDE SEQUENCE [LARGE SCALE GENOMIC DNA]</scope>
    <source>
        <strain evidence="1 2">SARL4B</strain>
    </source>
</reference>
<dbReference type="Pfam" id="PF05573">
    <property type="entry name" value="NosL"/>
    <property type="match status" value="1"/>
</dbReference>
<dbReference type="STRING" id="1033806.HTIA_0280"/>
<dbReference type="eggNOG" id="arCOG04012">
    <property type="taxonomic scope" value="Archaea"/>
</dbReference>
<dbReference type="InterPro" id="IPR006311">
    <property type="entry name" value="TAT_signal"/>
</dbReference>
<dbReference type="InterPro" id="IPR008719">
    <property type="entry name" value="N2O_reductase_NosL"/>
</dbReference>
<dbReference type="EMBL" id="AFNT02000047">
    <property type="protein sequence ID" value="ERJ05005.1"/>
    <property type="molecule type" value="Genomic_DNA"/>
</dbReference>
<dbReference type="PATRIC" id="fig|1033806.13.peg.2679"/>
<proteinExistence type="predicted"/>
<dbReference type="GeneID" id="23798378"/>
<dbReference type="Proteomes" id="UP000003861">
    <property type="component" value="Unassembled WGS sequence"/>
</dbReference>
<dbReference type="PROSITE" id="PS51318">
    <property type="entry name" value="TAT"/>
    <property type="match status" value="1"/>
</dbReference>
<dbReference type="AlphaFoldDB" id="U2F3U5"/>
<evidence type="ECO:0000313" key="1">
    <source>
        <dbReference type="EMBL" id="ERJ05005.1"/>
    </source>
</evidence>
<comment type="caution">
    <text evidence="1">The sequence shown here is derived from an EMBL/GenBank/DDBJ whole genome shotgun (WGS) entry which is preliminary data.</text>
</comment>
<organism evidence="1 2">
    <name type="scientific">Halorhabdus tiamatea SARL4B</name>
    <dbReference type="NCBI Taxonomy" id="1033806"/>
    <lineage>
        <taxon>Archaea</taxon>
        <taxon>Methanobacteriati</taxon>
        <taxon>Methanobacteriota</taxon>
        <taxon>Stenosarchaea group</taxon>
        <taxon>Halobacteria</taxon>
        <taxon>Halobacteriales</taxon>
        <taxon>Haloarculaceae</taxon>
        <taxon>Halorhabdus</taxon>
    </lineage>
</organism>
<evidence type="ECO:0000313" key="2">
    <source>
        <dbReference type="Proteomes" id="UP000003861"/>
    </source>
</evidence>
<dbReference type="Gene3D" id="3.30.70.2050">
    <property type="match status" value="1"/>
</dbReference>
<protein>
    <submittedName>
        <fullName evidence="1">NosL protein</fullName>
    </submittedName>
</protein>
<reference evidence="1 2" key="2">
    <citation type="journal article" date="2013" name="PLoS ONE">
        <title>INDIGO - INtegrated Data Warehouse of MIcrobial GenOmes with Examples from the Red Sea Extremophiles.</title>
        <authorList>
            <person name="Alam I."/>
            <person name="Antunes A."/>
            <person name="Kamau A.A."/>
            <person name="Ba Alawi W."/>
            <person name="Kalkatawi M."/>
            <person name="Stingl U."/>
            <person name="Bajic V.B."/>
        </authorList>
    </citation>
    <scope>NUCLEOTIDE SEQUENCE [LARGE SCALE GENOMIC DNA]</scope>
    <source>
        <strain evidence="1 2">SARL4B</strain>
    </source>
</reference>
<dbReference type="RefSeq" id="WP_008528169.1">
    <property type="nucleotide sequence ID" value="NC_021921.1"/>
</dbReference>
<name>U2F3U5_9EURY</name>
<dbReference type="PANTHER" id="PTHR41247">
    <property type="entry name" value="HTH-TYPE TRANSCRIPTIONAL REPRESSOR YCNK"/>
    <property type="match status" value="1"/>
</dbReference>
<gene>
    <name evidence="1" type="primary">nosL</name>
    <name evidence="1" type="ORF">HLRTI_003011</name>
</gene>